<dbReference type="AlphaFoldDB" id="M6KJ64"/>
<reference evidence="1 2" key="1">
    <citation type="submission" date="2013-01" db="EMBL/GenBank/DDBJ databases">
        <authorList>
            <person name="Harkins D.M."/>
            <person name="Durkin A.S."/>
            <person name="Brinkac L.M."/>
            <person name="Haft D.H."/>
            <person name="Selengut J.D."/>
            <person name="Sanka R."/>
            <person name="DePew J."/>
            <person name="Purushe J."/>
            <person name="Peacock S.J."/>
            <person name="Thaipadungpanit J."/>
            <person name="Wuthiekanun V.W."/>
            <person name="Day N.P."/>
            <person name="Vinetz J.M."/>
            <person name="Sutton G.G."/>
            <person name="Nierman W.C."/>
            <person name="Fouts D.E."/>
        </authorList>
    </citation>
    <scope>NUCLEOTIDE SEQUENCE [LARGE SCALE GENOMIC DNA]</scope>
    <source>
        <strain evidence="1 2">L0374</strain>
    </source>
</reference>
<comment type="caution">
    <text evidence="1">The sequence shown here is derived from an EMBL/GenBank/DDBJ whole genome shotgun (WGS) entry which is preliminary data.</text>
</comment>
<evidence type="ECO:0000313" key="1">
    <source>
        <dbReference type="EMBL" id="EMN27817.1"/>
    </source>
</evidence>
<gene>
    <name evidence="1" type="ORF">LEP1GSC083_3934</name>
</gene>
<dbReference type="EMBL" id="AHMZ02000163">
    <property type="protein sequence ID" value="EMN27817.1"/>
    <property type="molecule type" value="Genomic_DNA"/>
</dbReference>
<sequence length="51" mass="6116">MRYKKNHHLIRFLNKTSVLRLSSKFKSHFNMSSVEKKFSKSMSSYNFKISS</sequence>
<organism evidence="1 2">
    <name type="scientific">Leptospira interrogans serovar Pyrogenes str. L0374</name>
    <dbReference type="NCBI Taxonomy" id="1049928"/>
    <lineage>
        <taxon>Bacteria</taxon>
        <taxon>Pseudomonadati</taxon>
        <taxon>Spirochaetota</taxon>
        <taxon>Spirochaetia</taxon>
        <taxon>Leptospirales</taxon>
        <taxon>Leptospiraceae</taxon>
        <taxon>Leptospira</taxon>
    </lineage>
</organism>
<accession>M6KJ64</accession>
<dbReference type="Proteomes" id="UP000012137">
    <property type="component" value="Unassembled WGS sequence"/>
</dbReference>
<proteinExistence type="predicted"/>
<evidence type="ECO:0000313" key="2">
    <source>
        <dbReference type="Proteomes" id="UP000012137"/>
    </source>
</evidence>
<protein>
    <submittedName>
        <fullName evidence="1">Uncharacterized protein</fullName>
    </submittedName>
</protein>
<name>M6KJ64_LEPIR</name>